<comment type="similarity">
    <text evidence="2">Belongs to the methyl-accepting chemotaxis (MCP) protein family.</text>
</comment>
<sequence>MKTIRLKVLIPILALAFICIAYSGWNIASMKSLKKSSIQNSESNSEAIYKLDSLSIGFHKMHKLLFVYFVTGNETAKTEVRKEISDVAEGVTNNIEEYEKSIDKKNAKEVNSFNTFKERYDALYKKYMESLKLCEDDIGGAIQMANDELASLVDKTESSINALTEAIQNEIAASNKSQAQTFDMTIRMSVIQIVVSVIISVIAILACIITITKPATETARDLDSVVDKLENNCGDLSERITVRTKDEIGRLVNGMNKFMDVLQRVIGDVVESSNGLRENFAVVEKSIGLVNDRSCDVSAVMQELSASMQEVSATLVTIDKNVKDVDDSVAEFAKSSENILAYSDDMQHRASELEKNAVESRQTTGEMIGEIIENLKKAIDNSKSVEQVEGLTNEILSISSQTNLLALNASIEAARAGEAGKGFAVVADEIRKLADSSRETANNIQNINETVISAVNELSKNSNRIVEYIDSNILPDYNNFVASGRKYSDDSVYINDEMNDFTERTRKLHKVINKLVESVSNITTVIEDSARGIGNAAQGTTSLAGEVQKIRSEMDVSMELVGVLEDNCNRFNVKTIFDGNNEESETASNDNVYVLEEEAAGNDEV</sequence>
<evidence type="ECO:0000313" key="8">
    <source>
        <dbReference type="EMBL" id="KQC84626.1"/>
    </source>
</evidence>
<dbReference type="Pfam" id="PF12729">
    <property type="entry name" value="4HB_MCP_1"/>
    <property type="match status" value="1"/>
</dbReference>
<dbReference type="InterPro" id="IPR024478">
    <property type="entry name" value="HlyB_4HB_MCP"/>
</dbReference>
<dbReference type="SMART" id="SM00283">
    <property type="entry name" value="MA"/>
    <property type="match status" value="1"/>
</dbReference>
<comment type="caution">
    <text evidence="8">The sequence shown here is derived from an EMBL/GenBank/DDBJ whole genome shotgun (WGS) entry which is preliminary data.</text>
</comment>
<reference evidence="8 9" key="1">
    <citation type="submission" date="2015-10" db="EMBL/GenBank/DDBJ databases">
        <title>Butyribacter intestini gen. nov., sp. nov., a butyric acid-producing bacterium of the family Lachnospiraceae isolated from the human faeces.</title>
        <authorList>
            <person name="Zou Y."/>
            <person name="Xue W."/>
            <person name="Luo G."/>
            <person name="Lv M."/>
        </authorList>
    </citation>
    <scope>NUCLEOTIDE SEQUENCE [LARGE SCALE GENOMIC DNA]</scope>
    <source>
        <strain evidence="8 9">TF01-11</strain>
    </source>
</reference>
<feature type="coiled-coil region" evidence="4">
    <location>
        <begin position="81"/>
        <end position="108"/>
    </location>
</feature>
<dbReference type="PROSITE" id="PS50111">
    <property type="entry name" value="CHEMOTAXIS_TRANSDUC_2"/>
    <property type="match status" value="1"/>
</dbReference>
<dbReference type="Pfam" id="PF00015">
    <property type="entry name" value="MCPsignal"/>
    <property type="match status" value="1"/>
</dbReference>
<evidence type="ECO:0000256" key="2">
    <source>
        <dbReference type="ARBA" id="ARBA00029447"/>
    </source>
</evidence>
<dbReference type="PANTHER" id="PTHR32089">
    <property type="entry name" value="METHYL-ACCEPTING CHEMOTAXIS PROTEIN MCPB"/>
    <property type="match status" value="1"/>
</dbReference>
<dbReference type="InterPro" id="IPR004089">
    <property type="entry name" value="MCPsignal_dom"/>
</dbReference>
<protein>
    <recommendedName>
        <fullName evidence="10">Methyl-accepting chemotaxis protein</fullName>
    </recommendedName>
</protein>
<proteinExistence type="inferred from homology"/>
<evidence type="ECO:0000256" key="1">
    <source>
        <dbReference type="ARBA" id="ARBA00023224"/>
    </source>
</evidence>
<keyword evidence="1 3" id="KW-0807">Transducer</keyword>
<evidence type="ECO:0000256" key="5">
    <source>
        <dbReference type="SAM" id="Phobius"/>
    </source>
</evidence>
<dbReference type="Pfam" id="PF00672">
    <property type="entry name" value="HAMP"/>
    <property type="match status" value="1"/>
</dbReference>
<feature type="transmembrane region" description="Helical" evidence="5">
    <location>
        <begin position="6"/>
        <end position="25"/>
    </location>
</feature>
<dbReference type="Gene3D" id="6.10.340.10">
    <property type="match status" value="1"/>
</dbReference>
<feature type="domain" description="HAMP" evidence="7">
    <location>
        <begin position="234"/>
        <end position="267"/>
    </location>
</feature>
<dbReference type="InterPro" id="IPR003660">
    <property type="entry name" value="HAMP_dom"/>
</dbReference>
<dbReference type="SMART" id="SM00304">
    <property type="entry name" value="HAMP"/>
    <property type="match status" value="1"/>
</dbReference>
<evidence type="ECO:0000259" key="6">
    <source>
        <dbReference type="PROSITE" id="PS50111"/>
    </source>
</evidence>
<dbReference type="GO" id="GO:0007165">
    <property type="term" value="P:signal transduction"/>
    <property type="evidence" value="ECO:0007669"/>
    <property type="project" value="UniProtKB-KW"/>
</dbReference>
<accession>A0AAW3JS22</accession>
<name>A0AAW3JS22_9FIRM</name>
<dbReference type="Proteomes" id="UP000050833">
    <property type="component" value="Unassembled WGS sequence"/>
</dbReference>
<evidence type="ECO:0000256" key="3">
    <source>
        <dbReference type="PROSITE-ProRule" id="PRU00284"/>
    </source>
</evidence>
<keyword evidence="9" id="KW-1185">Reference proteome</keyword>
<evidence type="ECO:0000259" key="7">
    <source>
        <dbReference type="PROSITE" id="PS50885"/>
    </source>
</evidence>
<dbReference type="GO" id="GO:0016020">
    <property type="term" value="C:membrane"/>
    <property type="evidence" value="ECO:0007669"/>
    <property type="project" value="InterPro"/>
</dbReference>
<keyword evidence="5" id="KW-1133">Transmembrane helix</keyword>
<keyword evidence="5" id="KW-0812">Transmembrane</keyword>
<organism evidence="8 9">
    <name type="scientific">Butyribacter intestini</name>
    <dbReference type="NCBI Taxonomy" id="1703332"/>
    <lineage>
        <taxon>Bacteria</taxon>
        <taxon>Bacillati</taxon>
        <taxon>Bacillota</taxon>
        <taxon>Clostridia</taxon>
        <taxon>Lachnospirales</taxon>
        <taxon>Lachnospiraceae</taxon>
        <taxon>Butyribacter</taxon>
    </lineage>
</organism>
<feature type="transmembrane region" description="Helical" evidence="5">
    <location>
        <begin position="190"/>
        <end position="211"/>
    </location>
</feature>
<gene>
    <name evidence="8" type="ORF">APZ18_07760</name>
</gene>
<dbReference type="Gene3D" id="1.10.287.950">
    <property type="entry name" value="Methyl-accepting chemotaxis protein"/>
    <property type="match status" value="1"/>
</dbReference>
<evidence type="ECO:0000256" key="4">
    <source>
        <dbReference type="SAM" id="Coils"/>
    </source>
</evidence>
<keyword evidence="4" id="KW-0175">Coiled coil</keyword>
<keyword evidence="5" id="KW-0472">Membrane</keyword>
<evidence type="ECO:0000313" key="9">
    <source>
        <dbReference type="Proteomes" id="UP000050833"/>
    </source>
</evidence>
<dbReference type="SUPFAM" id="SSF58104">
    <property type="entry name" value="Methyl-accepting chemotaxis protein (MCP) signaling domain"/>
    <property type="match status" value="1"/>
</dbReference>
<dbReference type="AlphaFoldDB" id="A0AAW3JS22"/>
<evidence type="ECO:0008006" key="10">
    <source>
        <dbReference type="Google" id="ProtNLM"/>
    </source>
</evidence>
<dbReference type="PROSITE" id="PS50885">
    <property type="entry name" value="HAMP"/>
    <property type="match status" value="1"/>
</dbReference>
<dbReference type="PANTHER" id="PTHR32089:SF112">
    <property type="entry name" value="LYSOZYME-LIKE PROTEIN-RELATED"/>
    <property type="match status" value="1"/>
</dbReference>
<dbReference type="CDD" id="cd06225">
    <property type="entry name" value="HAMP"/>
    <property type="match status" value="1"/>
</dbReference>
<dbReference type="RefSeq" id="WP_055943522.1">
    <property type="nucleotide sequence ID" value="NZ_LLKB01000005.1"/>
</dbReference>
<dbReference type="EMBL" id="LLKB01000005">
    <property type="protein sequence ID" value="KQC84626.1"/>
    <property type="molecule type" value="Genomic_DNA"/>
</dbReference>
<feature type="domain" description="Methyl-accepting transducer" evidence="6">
    <location>
        <begin position="300"/>
        <end position="544"/>
    </location>
</feature>